<dbReference type="PANTHER" id="PTHR30429">
    <property type="entry name" value="D-METHIONINE-BINDING LIPOPROTEIN METQ"/>
    <property type="match status" value="1"/>
</dbReference>
<dbReference type="PANTHER" id="PTHR30429:SF3">
    <property type="entry name" value="LIPOPROTEIN"/>
    <property type="match status" value="1"/>
</dbReference>
<evidence type="ECO:0000256" key="3">
    <source>
        <dbReference type="ARBA" id="ARBA00023136"/>
    </source>
</evidence>
<evidence type="ECO:0000313" key="11">
    <source>
        <dbReference type="Proteomes" id="UP000431451"/>
    </source>
</evidence>
<feature type="lipid moiety-binding region" description="S-diacylglycerol cysteine" evidence="7">
    <location>
        <position position="20"/>
    </location>
</feature>
<dbReference type="PIRSF" id="PIRSF002854">
    <property type="entry name" value="MetQ"/>
    <property type="match status" value="1"/>
</dbReference>
<comment type="subcellular location">
    <subcellularLocation>
        <location evidence="1">Membrane</location>
        <topology evidence="1">Lipid-anchor</topology>
    </subcellularLocation>
</comment>
<dbReference type="PROSITE" id="PS51257">
    <property type="entry name" value="PROKAR_LIPOPROTEIN"/>
    <property type="match status" value="1"/>
</dbReference>
<evidence type="ECO:0000256" key="1">
    <source>
        <dbReference type="ARBA" id="ARBA00004635"/>
    </source>
</evidence>
<evidence type="ECO:0000313" key="9">
    <source>
        <dbReference type="EMBL" id="CAG9709510.1"/>
    </source>
</evidence>
<accession>A0A653AQF9</accession>
<dbReference type="RefSeq" id="WP_159115948.1">
    <property type="nucleotide sequence ID" value="NZ_CAKJVE010000004.1"/>
</dbReference>
<keyword evidence="4" id="KW-0564">Palmitate</keyword>
<feature type="signal peptide" evidence="8">
    <location>
        <begin position="1"/>
        <end position="24"/>
    </location>
</feature>
<gene>
    <name evidence="10" type="primary">metQ_2</name>
    <name evidence="9" type="synonym">metQ</name>
    <name evidence="9" type="ORF">CNEO_44218</name>
    <name evidence="10" type="ORF">CNEONATNEC25_01372</name>
</gene>
<dbReference type="GO" id="GO:0016020">
    <property type="term" value="C:membrane"/>
    <property type="evidence" value="ECO:0007669"/>
    <property type="project" value="UniProtKB-SubCell"/>
</dbReference>
<sequence>MKKVLSLLITGILSVGLIGCGSSAANSNDTAVSDKKEEAASGEVTTLKVGVNGTDFRLWDSLNERLKDKNIKLEPVSFADYIKPNQALADKEIDLNAFQTEVYFEQFKKDHNLDLTSIGYTFIAPMGIYSNKIKSLDEVQDGATVAIPNDATNGGRALNLLESAGLIKLDGKDKVTPNEKNIVENSKNLKFVSMESVQIPRSLDDVDFAAINTGAATDADLNPKTDSIYLEDANGENAKQYYNIIAVRTEDKDKEVFKTLMEAYHQEETKKVLDEIYKGGAVPVF</sequence>
<keyword evidence="2 8" id="KW-0732">Signal</keyword>
<reference evidence="10 11" key="1">
    <citation type="submission" date="2018-06" db="EMBL/GenBank/DDBJ databases">
        <authorList>
            <consortium name="IHU Genomes"/>
        </authorList>
    </citation>
    <scope>NUCLEOTIDE SEQUENCE [LARGE SCALE GENOMIC DNA]</scope>
    <source>
        <strain evidence="10 11">NEC25</strain>
    </source>
</reference>
<evidence type="ECO:0000256" key="2">
    <source>
        <dbReference type="ARBA" id="ARBA00022729"/>
    </source>
</evidence>
<feature type="chain" id="PRO_5042724667" description="Lipoprotein" evidence="8">
    <location>
        <begin position="25"/>
        <end position="285"/>
    </location>
</feature>
<comment type="similarity">
    <text evidence="6">Belongs to the nlpA lipoprotein family.</text>
</comment>
<dbReference type="EMBL" id="CAKJVE010000004">
    <property type="protein sequence ID" value="CAG9709510.1"/>
    <property type="molecule type" value="Genomic_DNA"/>
</dbReference>
<evidence type="ECO:0000256" key="5">
    <source>
        <dbReference type="ARBA" id="ARBA00023288"/>
    </source>
</evidence>
<evidence type="ECO:0000256" key="6">
    <source>
        <dbReference type="PIRNR" id="PIRNR002854"/>
    </source>
</evidence>
<dbReference type="SUPFAM" id="SSF53850">
    <property type="entry name" value="Periplasmic binding protein-like II"/>
    <property type="match status" value="1"/>
</dbReference>
<name>A0A653AQF9_9CLOT</name>
<evidence type="ECO:0000313" key="10">
    <source>
        <dbReference type="EMBL" id="VCT83775.1"/>
    </source>
</evidence>
<organism evidence="10 11">
    <name type="scientific">Clostridium neonatale</name>
    <dbReference type="NCBI Taxonomy" id="137838"/>
    <lineage>
        <taxon>Bacteria</taxon>
        <taxon>Bacillati</taxon>
        <taxon>Bacillota</taxon>
        <taxon>Clostridia</taxon>
        <taxon>Eubacteriales</taxon>
        <taxon>Clostridiaceae</taxon>
        <taxon>Clostridium</taxon>
    </lineage>
</organism>
<keyword evidence="3" id="KW-0472">Membrane</keyword>
<dbReference type="Gene3D" id="3.40.190.10">
    <property type="entry name" value="Periplasmic binding protein-like II"/>
    <property type="match status" value="2"/>
</dbReference>
<dbReference type="Proteomes" id="UP000789738">
    <property type="component" value="Unassembled WGS sequence"/>
</dbReference>
<reference evidence="9" key="2">
    <citation type="submission" date="2021-10" db="EMBL/GenBank/DDBJ databases">
        <authorList>
            <person name="Mesa V."/>
        </authorList>
    </citation>
    <scope>NUCLEOTIDE SEQUENCE</scope>
    <source>
        <strain evidence="9">CC3_PB</strain>
    </source>
</reference>
<dbReference type="Proteomes" id="UP000431451">
    <property type="component" value="Unassembled WGS sequence"/>
</dbReference>
<evidence type="ECO:0000256" key="4">
    <source>
        <dbReference type="ARBA" id="ARBA00023139"/>
    </source>
</evidence>
<dbReference type="EMBL" id="UWJD01000001">
    <property type="protein sequence ID" value="VCT83775.1"/>
    <property type="molecule type" value="Genomic_DNA"/>
</dbReference>
<protein>
    <recommendedName>
        <fullName evidence="6">Lipoprotein</fullName>
    </recommendedName>
</protein>
<evidence type="ECO:0000256" key="7">
    <source>
        <dbReference type="PIRSR" id="PIRSR002854-1"/>
    </source>
</evidence>
<dbReference type="Pfam" id="PF03180">
    <property type="entry name" value="Lipoprotein_9"/>
    <property type="match status" value="1"/>
</dbReference>
<evidence type="ECO:0000256" key="8">
    <source>
        <dbReference type="SAM" id="SignalP"/>
    </source>
</evidence>
<proteinExistence type="inferred from homology"/>
<keyword evidence="5 6" id="KW-0449">Lipoprotein</keyword>
<dbReference type="AlphaFoldDB" id="A0A653AQF9"/>
<dbReference type="InterPro" id="IPR004872">
    <property type="entry name" value="Lipoprotein_NlpA"/>
</dbReference>